<dbReference type="GO" id="GO:0004497">
    <property type="term" value="F:monooxygenase activity"/>
    <property type="evidence" value="ECO:0007669"/>
    <property type="project" value="UniProtKB-KW"/>
</dbReference>
<dbReference type="STRING" id="1198114.AciX9_3171"/>
<proteinExistence type="predicted"/>
<evidence type="ECO:0000259" key="1">
    <source>
        <dbReference type="PROSITE" id="PS51725"/>
    </source>
</evidence>
<evidence type="ECO:0000313" key="2">
    <source>
        <dbReference type="EMBL" id="ADW70182.1"/>
    </source>
</evidence>
<dbReference type="HOGENOM" id="CLU_148789_1_0_0"/>
<dbReference type="InterPro" id="IPR011008">
    <property type="entry name" value="Dimeric_a/b-barrel"/>
</dbReference>
<dbReference type="InterPro" id="IPR007138">
    <property type="entry name" value="ABM_dom"/>
</dbReference>
<dbReference type="OrthoDB" id="9804891at2"/>
<dbReference type="AlphaFoldDB" id="E8X0Z8"/>
<evidence type="ECO:0000313" key="3">
    <source>
        <dbReference type="Proteomes" id="UP000000343"/>
    </source>
</evidence>
<dbReference type="SUPFAM" id="SSF54909">
    <property type="entry name" value="Dimeric alpha+beta barrel"/>
    <property type="match status" value="1"/>
</dbReference>
<name>E8X0Z8_GRATM</name>
<dbReference type="Proteomes" id="UP000000343">
    <property type="component" value="Chromosome"/>
</dbReference>
<dbReference type="eggNOG" id="COG1359">
    <property type="taxonomic scope" value="Bacteria"/>
</dbReference>
<accession>E8X0Z8</accession>
<keyword evidence="2" id="KW-0560">Oxidoreductase</keyword>
<organism evidence="3">
    <name type="scientific">Granulicella tundricola (strain ATCC BAA-1859 / DSM 23138 / MP5ACTX9)</name>
    <dbReference type="NCBI Taxonomy" id="1198114"/>
    <lineage>
        <taxon>Bacteria</taxon>
        <taxon>Pseudomonadati</taxon>
        <taxon>Acidobacteriota</taxon>
        <taxon>Terriglobia</taxon>
        <taxon>Terriglobales</taxon>
        <taxon>Acidobacteriaceae</taxon>
        <taxon>Granulicella</taxon>
    </lineage>
</organism>
<reference evidence="3" key="1">
    <citation type="submission" date="2011-01" db="EMBL/GenBank/DDBJ databases">
        <title>Complete sequence of chromosome of Acidobacterium sp. MP5ACTX9.</title>
        <authorList>
            <consortium name="US DOE Joint Genome Institute"/>
            <person name="Lucas S."/>
            <person name="Copeland A."/>
            <person name="Lapidus A."/>
            <person name="Cheng J.-F."/>
            <person name="Goodwin L."/>
            <person name="Pitluck S."/>
            <person name="Teshima H."/>
            <person name="Detter J.C."/>
            <person name="Han C."/>
            <person name="Tapia R."/>
            <person name="Land M."/>
            <person name="Hauser L."/>
            <person name="Kyrpides N."/>
            <person name="Ivanova N."/>
            <person name="Ovchinnikova G."/>
            <person name="Pagani I."/>
            <person name="Rawat S.R."/>
            <person name="Mannisto M."/>
            <person name="Haggblom M.M."/>
            <person name="Woyke T."/>
        </authorList>
    </citation>
    <scope>NUCLEOTIDE SEQUENCE [LARGE SCALE GENOMIC DNA]</scope>
    <source>
        <strain evidence="3">MP5ACTX9</strain>
    </source>
</reference>
<dbReference type="Gene3D" id="3.30.70.100">
    <property type="match status" value="1"/>
</dbReference>
<dbReference type="PaxDb" id="1198114-AciX9_3171"/>
<sequence>MAKFALLVELKAKPGKESEVEAFLEKEASLVRKEPGTLSWHAAKVEGEAGVYRVFDTFDDEAAREAHLNGEAGQELVEKAEELFSVAPKVYRLGVVAQK</sequence>
<protein>
    <submittedName>
        <fullName evidence="2">Antibiotic biosynthesis monooxygenase</fullName>
    </submittedName>
</protein>
<dbReference type="Pfam" id="PF03992">
    <property type="entry name" value="ABM"/>
    <property type="match status" value="1"/>
</dbReference>
<dbReference type="RefSeq" id="WP_013581494.1">
    <property type="nucleotide sequence ID" value="NC_015064.1"/>
</dbReference>
<dbReference type="PROSITE" id="PS51725">
    <property type="entry name" value="ABM"/>
    <property type="match status" value="1"/>
</dbReference>
<keyword evidence="2" id="KW-0503">Monooxygenase</keyword>
<dbReference type="KEGG" id="acm:AciX9_3171"/>
<dbReference type="EMBL" id="CP002480">
    <property type="protein sequence ID" value="ADW70182.1"/>
    <property type="molecule type" value="Genomic_DNA"/>
</dbReference>
<keyword evidence="3" id="KW-1185">Reference proteome</keyword>
<feature type="domain" description="ABM" evidence="1">
    <location>
        <begin position="4"/>
        <end position="92"/>
    </location>
</feature>
<gene>
    <name evidence="2" type="ordered locus">AciX9_3171</name>
</gene>